<sequence length="324" mass="38718">MRRKTQKITLLPKAEVKVVASTFVLRSRSKTNIIRFFPTFNSYKFNYFQLRWKDLKKNVPKKQTLNNTTMPITKCPKHGETGIVEMCKHLAKKLNKGIYVPFFEVPVQTTRLCLKCFDKYKVKDLLKSIDVPSENIKGLRKQLKGTDEIEQNRDWYTAVLKHPDKKPLERAKTIYRDLMKTRGWKCVDCIDKIYIQYARRNNLKLPFEPFENTLFTDMYNDKHVLALEKKLDKLFKSGDLPWRDLKVTYRIESGNYRKPFTIKIFGVEAEPEQEAVIKAVEAFYKKRKRNQRRLVFNTELIWIYDEEDKRENAHFEFLKEVVVR</sequence>
<organism evidence="1 2">
    <name type="scientific">Taishania pollutisoli</name>
    <dbReference type="NCBI Taxonomy" id="2766479"/>
    <lineage>
        <taxon>Bacteria</taxon>
        <taxon>Pseudomonadati</taxon>
        <taxon>Bacteroidota</taxon>
        <taxon>Flavobacteriia</taxon>
        <taxon>Flavobacteriales</taxon>
        <taxon>Crocinitomicaceae</taxon>
        <taxon>Taishania</taxon>
    </lineage>
</organism>
<dbReference type="Proteomes" id="UP000652681">
    <property type="component" value="Unassembled WGS sequence"/>
</dbReference>
<dbReference type="EMBL" id="JACVEL010000004">
    <property type="protein sequence ID" value="MBC9812376.1"/>
    <property type="molecule type" value="Genomic_DNA"/>
</dbReference>
<dbReference type="RefSeq" id="WP_216713963.1">
    <property type="nucleotide sequence ID" value="NZ_JACVEL010000004.1"/>
</dbReference>
<accession>A0A8J6P914</accession>
<protein>
    <submittedName>
        <fullName evidence="1">Uncharacterized protein</fullName>
    </submittedName>
</protein>
<proteinExistence type="predicted"/>
<reference evidence="1" key="1">
    <citation type="submission" date="2020-09" db="EMBL/GenBank/DDBJ databases">
        <title>Taishania pollutisoli gen. nov., sp. nov., Isolated from Tetrabromobisphenol A-Contaminated Soil.</title>
        <authorList>
            <person name="Chen Q."/>
        </authorList>
    </citation>
    <scope>NUCLEOTIDE SEQUENCE</scope>
    <source>
        <strain evidence="1">CZZ-1</strain>
    </source>
</reference>
<dbReference type="AlphaFoldDB" id="A0A8J6P914"/>
<comment type="caution">
    <text evidence="1">The sequence shown here is derived from an EMBL/GenBank/DDBJ whole genome shotgun (WGS) entry which is preliminary data.</text>
</comment>
<name>A0A8J6P914_9FLAO</name>
<gene>
    <name evidence="1" type="ORF">H9Y05_07805</name>
</gene>
<evidence type="ECO:0000313" key="1">
    <source>
        <dbReference type="EMBL" id="MBC9812376.1"/>
    </source>
</evidence>
<keyword evidence="2" id="KW-1185">Reference proteome</keyword>
<evidence type="ECO:0000313" key="2">
    <source>
        <dbReference type="Proteomes" id="UP000652681"/>
    </source>
</evidence>